<protein>
    <submittedName>
        <fullName evidence="1">Uncharacterized protein</fullName>
    </submittedName>
</protein>
<evidence type="ECO:0000313" key="1">
    <source>
        <dbReference type="EMBL" id="WRT70515.1"/>
    </source>
</evidence>
<name>A0ABZ1D9D8_9TREE</name>
<sequence>MNSLRSLKNFITGGVARNAIGPDSTDDSNHDDYSEFQPLVIRRIWAPAPNDDEDITKWDNQTRGSRIIDYLKLKFEDENDRDETLNADCHAMHQFFTQNRNSDQFLTRKTDEDVSTEISSFWKCKSSPRFVSHGESESQNKAEDQMETKVGVELEMNPSYKEWTDLRKDFKDSLNTTSKDQLSSFDFTLEMIASLGALDREEDHDQNELYIPITIEDYLHDQLMLMTKSTNDGCHTSINYEFVDPALADMKKHQKAANDIWARKRQALESLVEDGGDTRSRRGHE</sequence>
<keyword evidence="2" id="KW-1185">Reference proteome</keyword>
<dbReference type="Proteomes" id="UP001329825">
    <property type="component" value="Chromosome 11"/>
</dbReference>
<accession>A0ABZ1D9D8</accession>
<gene>
    <name evidence="1" type="ORF">IL334_007513</name>
</gene>
<organism evidence="1 2">
    <name type="scientific">Kwoniella shivajii</name>
    <dbReference type="NCBI Taxonomy" id="564305"/>
    <lineage>
        <taxon>Eukaryota</taxon>
        <taxon>Fungi</taxon>
        <taxon>Dikarya</taxon>
        <taxon>Basidiomycota</taxon>
        <taxon>Agaricomycotina</taxon>
        <taxon>Tremellomycetes</taxon>
        <taxon>Tremellales</taxon>
        <taxon>Cryptococcaceae</taxon>
        <taxon>Kwoniella</taxon>
    </lineage>
</organism>
<proteinExistence type="predicted"/>
<reference evidence="1 2" key="1">
    <citation type="submission" date="2024-01" db="EMBL/GenBank/DDBJ databases">
        <title>Comparative genomics of Cryptococcus and Kwoniella reveals pathogenesis evolution and contrasting modes of karyotype evolution via chromosome fusion or intercentromeric recombination.</title>
        <authorList>
            <person name="Coelho M.A."/>
            <person name="David-Palma M."/>
            <person name="Shea T."/>
            <person name="Bowers K."/>
            <person name="McGinley-Smith S."/>
            <person name="Mohammad A.W."/>
            <person name="Gnirke A."/>
            <person name="Yurkov A.M."/>
            <person name="Nowrousian M."/>
            <person name="Sun S."/>
            <person name="Cuomo C.A."/>
            <person name="Heitman J."/>
        </authorList>
    </citation>
    <scope>NUCLEOTIDE SEQUENCE [LARGE SCALE GENOMIC DNA]</scope>
    <source>
        <strain evidence="1">CBS 11374</strain>
    </source>
</reference>
<dbReference type="RefSeq" id="XP_062795254.1">
    <property type="nucleotide sequence ID" value="XM_062939203.1"/>
</dbReference>
<dbReference type="EMBL" id="CP141891">
    <property type="protein sequence ID" value="WRT70515.1"/>
    <property type="molecule type" value="Genomic_DNA"/>
</dbReference>
<evidence type="ECO:0000313" key="2">
    <source>
        <dbReference type="Proteomes" id="UP001329825"/>
    </source>
</evidence>
<dbReference type="GeneID" id="87959643"/>